<dbReference type="AlphaFoldDB" id="A0A0W0G105"/>
<reference evidence="1 2" key="1">
    <citation type="submission" date="2015-12" db="EMBL/GenBank/DDBJ databases">
        <title>Draft genome sequence of Moniliophthora roreri, the causal agent of frosty pod rot of cacao.</title>
        <authorList>
            <person name="Aime M.C."/>
            <person name="Diaz-Valderrama J.R."/>
            <person name="Kijpornyongpan T."/>
            <person name="Phillips-Mora W."/>
        </authorList>
    </citation>
    <scope>NUCLEOTIDE SEQUENCE [LARGE SCALE GENOMIC DNA]</scope>
    <source>
        <strain evidence="1 2">MCA 2952</strain>
    </source>
</reference>
<comment type="caution">
    <text evidence="1">The sequence shown here is derived from an EMBL/GenBank/DDBJ whole genome shotgun (WGS) entry which is preliminary data.</text>
</comment>
<accession>A0A0W0G105</accession>
<evidence type="ECO:0000313" key="1">
    <source>
        <dbReference type="EMBL" id="KTB42271.1"/>
    </source>
</evidence>
<dbReference type="EMBL" id="LATX01001362">
    <property type="protein sequence ID" value="KTB42271.1"/>
    <property type="molecule type" value="Genomic_DNA"/>
</dbReference>
<protein>
    <submittedName>
        <fullName evidence="1">Uncharacterized protein</fullName>
    </submittedName>
</protein>
<dbReference type="Proteomes" id="UP000054988">
    <property type="component" value="Unassembled WGS sequence"/>
</dbReference>
<proteinExistence type="predicted"/>
<organism evidence="1 2">
    <name type="scientific">Moniliophthora roreri</name>
    <name type="common">Frosty pod rot fungus</name>
    <name type="synonym">Monilia roreri</name>
    <dbReference type="NCBI Taxonomy" id="221103"/>
    <lineage>
        <taxon>Eukaryota</taxon>
        <taxon>Fungi</taxon>
        <taxon>Dikarya</taxon>
        <taxon>Basidiomycota</taxon>
        <taxon>Agaricomycotina</taxon>
        <taxon>Agaricomycetes</taxon>
        <taxon>Agaricomycetidae</taxon>
        <taxon>Agaricales</taxon>
        <taxon>Marasmiineae</taxon>
        <taxon>Marasmiaceae</taxon>
        <taxon>Moniliophthora</taxon>
    </lineage>
</organism>
<name>A0A0W0G105_MONRR</name>
<gene>
    <name evidence="1" type="ORF">WG66_5146</name>
</gene>
<sequence>MVADRYGFLPIRLSMTSECLARHADFLTIGRSFSGFGGRVAFQGFLGLSESQTLLFFSLFNHVSA</sequence>
<evidence type="ECO:0000313" key="2">
    <source>
        <dbReference type="Proteomes" id="UP000054988"/>
    </source>
</evidence>